<organism evidence="10">
    <name type="scientific">Zeugodacus cucurbitae</name>
    <name type="common">Melon fruit fly</name>
    <name type="synonym">Bactrocera cucurbitae</name>
    <dbReference type="NCBI Taxonomy" id="28588"/>
    <lineage>
        <taxon>Eukaryota</taxon>
        <taxon>Metazoa</taxon>
        <taxon>Ecdysozoa</taxon>
        <taxon>Arthropoda</taxon>
        <taxon>Hexapoda</taxon>
        <taxon>Insecta</taxon>
        <taxon>Pterygota</taxon>
        <taxon>Neoptera</taxon>
        <taxon>Endopterygota</taxon>
        <taxon>Diptera</taxon>
        <taxon>Brachycera</taxon>
        <taxon>Muscomorpha</taxon>
        <taxon>Tephritoidea</taxon>
        <taxon>Tephritidae</taxon>
        <taxon>Zeugodacus</taxon>
        <taxon>Zeugodacus</taxon>
    </lineage>
</organism>
<dbReference type="PANTHER" id="PTHR21311:SF0">
    <property type="entry name" value="CONSERVED OLIGOMERIC GOLGI COMPLEX SUBUNIT 8"/>
    <property type="match status" value="1"/>
</dbReference>
<dbReference type="SUPFAM" id="SSF74788">
    <property type="entry name" value="Cullin repeat-like"/>
    <property type="match status" value="1"/>
</dbReference>
<dbReference type="GO" id="GO:0017119">
    <property type="term" value="C:Golgi transport complex"/>
    <property type="evidence" value="ECO:0007669"/>
    <property type="project" value="UniProtKB-UniRule"/>
</dbReference>
<reference evidence="10" key="2">
    <citation type="journal article" date="2015" name="Gigascience">
        <title>Reconstructing a comprehensive transcriptome assembly of a white-pupal translocated strain of the pest fruit fly Bactrocera cucurbitae.</title>
        <authorList>
            <person name="Sim S.B."/>
            <person name="Calla B."/>
            <person name="Hall B."/>
            <person name="DeRego T."/>
            <person name="Geib S.M."/>
        </authorList>
    </citation>
    <scope>NUCLEOTIDE SEQUENCE</scope>
</reference>
<evidence type="ECO:0000256" key="7">
    <source>
        <dbReference type="ARBA" id="ARBA00023136"/>
    </source>
</evidence>
<dbReference type="AlphaFoldDB" id="A0A0A1WG88"/>
<proteinExistence type="inferred from homology"/>
<evidence type="ECO:0000313" key="10">
    <source>
        <dbReference type="EMBL" id="JAC98043.1"/>
    </source>
</evidence>
<dbReference type="InterPro" id="IPR016159">
    <property type="entry name" value="Cullin_repeat-like_dom_sf"/>
</dbReference>
<dbReference type="InterPro" id="IPR016632">
    <property type="entry name" value="COG8_Metazoal_Plant"/>
</dbReference>
<evidence type="ECO:0000256" key="4">
    <source>
        <dbReference type="ARBA" id="ARBA00022448"/>
    </source>
</evidence>
<dbReference type="PANTHER" id="PTHR21311">
    <property type="entry name" value="CONSERVED OLIGOMERIC GOLGI COMPLEX COMPONENT 8"/>
    <property type="match status" value="1"/>
</dbReference>
<keyword evidence="7 9" id="KW-0472">Membrane</keyword>
<evidence type="ECO:0000256" key="3">
    <source>
        <dbReference type="ARBA" id="ARBA00020983"/>
    </source>
</evidence>
<reference evidence="10" key="1">
    <citation type="submission" date="2014-11" db="EMBL/GenBank/DDBJ databases">
        <authorList>
            <person name="Geib S."/>
        </authorList>
    </citation>
    <scope>NUCLEOTIDE SEQUENCE</scope>
</reference>
<protein>
    <recommendedName>
        <fullName evidence="3 9">Conserved oligomeric Golgi complex subunit 8</fullName>
        <shortName evidence="9">COG complex subunit 8</shortName>
    </recommendedName>
    <alternativeName>
        <fullName evidence="8 9">Component of oligomeric Golgi complex 8</fullName>
    </alternativeName>
</protein>
<dbReference type="Pfam" id="PF04124">
    <property type="entry name" value="Dor1"/>
    <property type="match status" value="1"/>
</dbReference>
<comment type="subunit">
    <text evidence="9">Component of the conserved oligomeric Golgi complex which is composed of eight different subunits and is required for normal Golgi morphology and localization.</text>
</comment>
<evidence type="ECO:0000256" key="2">
    <source>
        <dbReference type="ARBA" id="ARBA00006419"/>
    </source>
</evidence>
<dbReference type="GO" id="GO:0015031">
    <property type="term" value="P:protein transport"/>
    <property type="evidence" value="ECO:0007669"/>
    <property type="project" value="UniProtKB-UniRule"/>
</dbReference>
<keyword evidence="5 9" id="KW-0653">Protein transport</keyword>
<dbReference type="PIRSF" id="PIRSF015415">
    <property type="entry name" value="COG8"/>
    <property type="match status" value="1"/>
</dbReference>
<name>A0A0A1WG88_ZEUCU</name>
<evidence type="ECO:0000256" key="9">
    <source>
        <dbReference type="PIRNR" id="PIRNR015415"/>
    </source>
</evidence>
<dbReference type="GO" id="GO:0006891">
    <property type="term" value="P:intra-Golgi vesicle-mediated transport"/>
    <property type="evidence" value="ECO:0007669"/>
    <property type="project" value="TreeGrafter"/>
</dbReference>
<sequence>MDLENERVLKLIFPDGLPENLRDNPELYSYLANLGTYKVEQLKKEQARLTDENKRIVEQTQELAISNYKTFIHTAENSRSIFTEFQNTEEQVSTLLDKLPVFTKECENFLTKAEDINEERRINSITLKKNAQLLEILELPQLMERCIREGRYEEALELASYVQKLGHNHSDIPIIKSIVHSVEALWHTMLVQLVAQLRTDLQLPKCLQIVGYLRRMQAFSNNELKLKFLQARDTWLKSTLKAIAKDDAQQHLTKTIEVTRINLFNIITQYRAIFPDDEPSAVTTTKPMQGVICEGERLFQAWLHRKIDDFLHTLELDLERGISSFDTVLGQCMYFGLSFSRVGADFRGLMVPIFLRVIRRNFDNAISTVNQNFAQELERYTLINKVTVHTRGHKVDTDANSATNTTASEQESYAPPETLLDFHPLASLCNGYLNALNELRLCAPIALANDVTRALQSSLEFVATKVLSFYRQEQQAFTSAERETFVKLCSCLAYDLIPYIQRCIHAIFPQQTLTNHLGINLLTLEQEKITYLQQQKILEPLKSLLPHKIPEVLLKQEQTSVTVTTTTETTVETVVPAATPSDATAVTAEG</sequence>
<evidence type="ECO:0000256" key="1">
    <source>
        <dbReference type="ARBA" id="ARBA00004395"/>
    </source>
</evidence>
<dbReference type="InterPro" id="IPR007255">
    <property type="entry name" value="COG8"/>
</dbReference>
<gene>
    <name evidence="10" type="primary">CG6488</name>
    <name evidence="10" type="ORF">g.48110</name>
</gene>
<keyword evidence="6 9" id="KW-0333">Golgi apparatus</keyword>
<evidence type="ECO:0000256" key="6">
    <source>
        <dbReference type="ARBA" id="ARBA00023034"/>
    </source>
</evidence>
<dbReference type="GO" id="GO:0000139">
    <property type="term" value="C:Golgi membrane"/>
    <property type="evidence" value="ECO:0007669"/>
    <property type="project" value="UniProtKB-SubCell"/>
</dbReference>
<comment type="subcellular location">
    <subcellularLocation>
        <location evidence="1 9">Golgi apparatus membrane</location>
        <topology evidence="1 9">Peripheral membrane protein</topology>
    </subcellularLocation>
</comment>
<evidence type="ECO:0000256" key="8">
    <source>
        <dbReference type="ARBA" id="ARBA00031347"/>
    </source>
</evidence>
<comment type="similarity">
    <text evidence="2 9">Belongs to the COG8 family.</text>
</comment>
<dbReference type="EMBL" id="GBXI01016248">
    <property type="protein sequence ID" value="JAC98043.1"/>
    <property type="molecule type" value="Transcribed_RNA"/>
</dbReference>
<keyword evidence="4 9" id="KW-0813">Transport</keyword>
<evidence type="ECO:0000256" key="5">
    <source>
        <dbReference type="ARBA" id="ARBA00022927"/>
    </source>
</evidence>
<accession>A0A0A1WG88</accession>